<evidence type="ECO:0000256" key="17">
    <source>
        <dbReference type="ARBA" id="ARBA00044717"/>
    </source>
</evidence>
<evidence type="ECO:0000313" key="20">
    <source>
        <dbReference type="EMBL" id="GMM33911.1"/>
    </source>
</evidence>
<accession>A0AAV5QGW5</accession>
<dbReference type="GO" id="GO:0006488">
    <property type="term" value="P:dolichol-linked oligosaccharide biosynthetic process"/>
    <property type="evidence" value="ECO:0007669"/>
    <property type="project" value="InterPro"/>
</dbReference>
<dbReference type="InterPro" id="IPR033895">
    <property type="entry name" value="GPT"/>
</dbReference>
<evidence type="ECO:0000313" key="21">
    <source>
        <dbReference type="Proteomes" id="UP001360560"/>
    </source>
</evidence>
<keyword evidence="11" id="KW-0256">Endoplasmic reticulum</keyword>
<evidence type="ECO:0000256" key="3">
    <source>
        <dbReference type="ARBA" id="ARBA00004922"/>
    </source>
</evidence>
<evidence type="ECO:0000256" key="10">
    <source>
        <dbReference type="ARBA" id="ARBA00022723"/>
    </source>
</evidence>
<dbReference type="PANTHER" id="PTHR10571:SF0">
    <property type="entry name" value="UDP-N-ACETYLGLUCOSAMINE--DOLICHYL-PHOSPHATE N-ACETYLGLUCOSAMINEPHOSPHOTRANSFERASE"/>
    <property type="match status" value="1"/>
</dbReference>
<keyword evidence="8" id="KW-0808">Transferase</keyword>
<keyword evidence="13 19" id="KW-1133">Transmembrane helix</keyword>
<comment type="cofactor">
    <cofactor evidence="1">
        <name>Mg(2+)</name>
        <dbReference type="ChEBI" id="CHEBI:18420"/>
    </cofactor>
</comment>
<feature type="transmembrane region" description="Helical" evidence="19">
    <location>
        <begin position="232"/>
        <end position="251"/>
    </location>
</feature>
<organism evidence="20 21">
    <name type="scientific">Saccharomycopsis crataegensis</name>
    <dbReference type="NCBI Taxonomy" id="43959"/>
    <lineage>
        <taxon>Eukaryota</taxon>
        <taxon>Fungi</taxon>
        <taxon>Dikarya</taxon>
        <taxon>Ascomycota</taxon>
        <taxon>Saccharomycotina</taxon>
        <taxon>Saccharomycetes</taxon>
        <taxon>Saccharomycopsidaceae</taxon>
        <taxon>Saccharomycopsis</taxon>
    </lineage>
</organism>
<evidence type="ECO:0000256" key="11">
    <source>
        <dbReference type="ARBA" id="ARBA00022824"/>
    </source>
</evidence>
<feature type="transmembrane region" description="Helical" evidence="19">
    <location>
        <begin position="257"/>
        <end position="278"/>
    </location>
</feature>
<evidence type="ECO:0000256" key="9">
    <source>
        <dbReference type="ARBA" id="ARBA00022692"/>
    </source>
</evidence>
<dbReference type="EC" id="2.7.8.15" evidence="5"/>
<dbReference type="CDD" id="cd06855">
    <property type="entry name" value="GT_GPT_euk"/>
    <property type="match status" value="1"/>
</dbReference>
<feature type="transmembrane region" description="Helical" evidence="19">
    <location>
        <begin position="32"/>
        <end position="54"/>
    </location>
</feature>
<dbReference type="PANTHER" id="PTHR10571">
    <property type="entry name" value="UDP-N-ACETYLGLUCOSAMINE--DOLICHYL-PHOSPHATE N-ACETYLGLUCOSAMINEPHOSPHOTRANSFERASE"/>
    <property type="match status" value="1"/>
</dbReference>
<comment type="catalytic activity">
    <reaction evidence="18">
        <text>a di-trans,poly-cis-dolichyl phosphate + UDP-N-acetyl-alpha-D-glucosamine = an N-acetyl-alpha-D-glucosaminyl-diphospho-di-trans,poly-cis-dolichol + UMP</text>
        <dbReference type="Rhea" id="RHEA:13289"/>
        <dbReference type="Rhea" id="RHEA-COMP:19498"/>
        <dbReference type="Rhea" id="RHEA-COMP:19507"/>
        <dbReference type="ChEBI" id="CHEBI:57683"/>
        <dbReference type="ChEBI" id="CHEBI:57705"/>
        <dbReference type="ChEBI" id="CHEBI:57865"/>
        <dbReference type="ChEBI" id="CHEBI:58427"/>
        <dbReference type="EC" id="2.7.8.15"/>
    </reaction>
    <physiologicalReaction direction="left-to-right" evidence="18">
        <dbReference type="Rhea" id="RHEA:13290"/>
    </physiologicalReaction>
</comment>
<comment type="pathway">
    <text evidence="3">Protein modification; protein glycosylation.</text>
</comment>
<feature type="transmembrane region" description="Helical" evidence="19">
    <location>
        <begin position="202"/>
        <end position="220"/>
    </location>
</feature>
<name>A0AAV5QGW5_9ASCO</name>
<dbReference type="GO" id="GO:0003975">
    <property type="term" value="F:UDP-N-acetylglucosamine-dolichyl-phosphate N-acetylglucosaminephosphotransferase activity"/>
    <property type="evidence" value="ECO:0007669"/>
    <property type="project" value="UniProtKB-EC"/>
</dbReference>
<evidence type="ECO:0000256" key="16">
    <source>
        <dbReference type="ARBA" id="ARBA00033238"/>
    </source>
</evidence>
<dbReference type="Pfam" id="PF00953">
    <property type="entry name" value="Glycos_transf_4"/>
    <property type="match status" value="1"/>
</dbReference>
<protein>
    <recommendedName>
        <fullName evidence="6">UDP-N-acetylglucosamine--dolichyl-phosphate N-acetylglucosaminephosphotransferase</fullName>
        <ecNumber evidence="5">2.7.8.15</ecNumber>
    </recommendedName>
    <alternativeName>
        <fullName evidence="15">GlcNAc-1-P transferase</fullName>
    </alternativeName>
    <alternativeName>
        <fullName evidence="16">N-acetylglucosamine-1-phosphate transferase</fullName>
    </alternativeName>
</protein>
<feature type="transmembrane region" description="Helical" evidence="19">
    <location>
        <begin position="158"/>
        <end position="182"/>
    </location>
</feature>
<dbReference type="InterPro" id="IPR000715">
    <property type="entry name" value="Glycosyl_transferase_4"/>
</dbReference>
<comment type="subcellular location">
    <subcellularLocation>
        <location evidence="2">Endoplasmic reticulum membrane</location>
        <topology evidence="2">Multi-pass membrane protein</topology>
    </subcellularLocation>
</comment>
<evidence type="ECO:0000256" key="6">
    <source>
        <dbReference type="ARBA" id="ARBA00017659"/>
    </source>
</evidence>
<dbReference type="EMBL" id="BTFZ01000002">
    <property type="protein sequence ID" value="GMM33911.1"/>
    <property type="molecule type" value="Genomic_DNA"/>
</dbReference>
<evidence type="ECO:0000256" key="5">
    <source>
        <dbReference type="ARBA" id="ARBA00013225"/>
    </source>
</evidence>
<evidence type="ECO:0000256" key="14">
    <source>
        <dbReference type="ARBA" id="ARBA00023136"/>
    </source>
</evidence>
<dbReference type="AlphaFoldDB" id="A0AAV5QGW5"/>
<evidence type="ECO:0000256" key="1">
    <source>
        <dbReference type="ARBA" id="ARBA00001946"/>
    </source>
</evidence>
<evidence type="ECO:0000256" key="15">
    <source>
        <dbReference type="ARBA" id="ARBA00029567"/>
    </source>
</evidence>
<keyword evidence="7" id="KW-0328">Glycosyltransferase</keyword>
<keyword evidence="21" id="KW-1185">Reference proteome</keyword>
<evidence type="ECO:0000256" key="8">
    <source>
        <dbReference type="ARBA" id="ARBA00022679"/>
    </source>
</evidence>
<evidence type="ECO:0000256" key="18">
    <source>
        <dbReference type="ARBA" id="ARBA00045078"/>
    </source>
</evidence>
<evidence type="ECO:0000256" key="19">
    <source>
        <dbReference type="SAM" id="Phobius"/>
    </source>
</evidence>
<dbReference type="GO" id="GO:0046872">
    <property type="term" value="F:metal ion binding"/>
    <property type="evidence" value="ECO:0007669"/>
    <property type="project" value="UniProtKB-KW"/>
</dbReference>
<evidence type="ECO:0000256" key="12">
    <source>
        <dbReference type="ARBA" id="ARBA00022842"/>
    </source>
</evidence>
<feature type="transmembrane region" description="Helical" evidence="19">
    <location>
        <begin position="75"/>
        <end position="98"/>
    </location>
</feature>
<reference evidence="20 21" key="1">
    <citation type="journal article" date="2023" name="Elife">
        <title>Identification of key yeast species and microbe-microbe interactions impacting larval growth of Drosophila in the wild.</title>
        <authorList>
            <person name="Mure A."/>
            <person name="Sugiura Y."/>
            <person name="Maeda R."/>
            <person name="Honda K."/>
            <person name="Sakurai N."/>
            <person name="Takahashi Y."/>
            <person name="Watada M."/>
            <person name="Katoh T."/>
            <person name="Gotoh A."/>
            <person name="Gotoh Y."/>
            <person name="Taniguchi I."/>
            <person name="Nakamura K."/>
            <person name="Hayashi T."/>
            <person name="Katayama T."/>
            <person name="Uemura T."/>
            <person name="Hattori Y."/>
        </authorList>
    </citation>
    <scope>NUCLEOTIDE SEQUENCE [LARGE SCALE GENOMIC DNA]</scope>
    <source>
        <strain evidence="20 21">SC-9</strain>
    </source>
</reference>
<dbReference type="GeneID" id="90071890"/>
<dbReference type="Proteomes" id="UP001360560">
    <property type="component" value="Unassembled WGS sequence"/>
</dbReference>
<keyword evidence="9 19" id="KW-0812">Transmembrane</keyword>
<evidence type="ECO:0000256" key="2">
    <source>
        <dbReference type="ARBA" id="ARBA00004477"/>
    </source>
</evidence>
<keyword evidence="14 19" id="KW-0472">Membrane</keyword>
<evidence type="ECO:0000256" key="4">
    <source>
        <dbReference type="ARBA" id="ARBA00009317"/>
    </source>
</evidence>
<feature type="transmembrane region" description="Helical" evidence="19">
    <location>
        <begin position="314"/>
        <end position="334"/>
    </location>
</feature>
<proteinExistence type="inferred from homology"/>
<gene>
    <name evidence="20" type="ORF">DASC09_012360</name>
</gene>
<comment type="caution">
    <text evidence="20">The sequence shown here is derived from an EMBL/GenBank/DDBJ whole genome shotgun (WGS) entry which is preliminary data.</text>
</comment>
<dbReference type="GO" id="GO:0016757">
    <property type="term" value="F:glycosyltransferase activity"/>
    <property type="evidence" value="ECO:0007669"/>
    <property type="project" value="UniProtKB-KW"/>
</dbReference>
<sequence>MVFSKILSVVVALGLIYFHIFANQPISSAIGFAILGYQVVIYLIPRLGSSFINIGLKGNDLSKPNRPLLPECMGAISAVVYLFTMFFFIPFIFIPIMVVNTSGGGNRDYEISNYNQQSNALFPHSKLIQYLSAVLCLESQILLGIADDLFDVKWRHKFFMPAIASIPLLIVYYIDFGVTSILVPSVIAKYLNQTTVDLGVFYYGYMAAIAIFCPNSINILAGVNGLEVGQSVVLALIFLINDFCYIFFSRFPSSISSHLFSVCLLIPFLGVSLGLLKFNWYPARVFVGDTYCYFAGMVFAVVGILGHFSKTLLLFFVPQIFNFIYSVPQLFHIVPCPRHRLPRFEEKSGLMYPSMAVLFADEGDETSGKFKSPKLKLLDPKGQLIQTILKSLSKLKLLKVVEVESVISSDDGSTKKVTLIKEINNLTLINLVLVIFGPLREDKLCITILGIQFSIGLLAIVCRHSIGHFLFENDNLWK</sequence>
<dbReference type="GO" id="GO:0005789">
    <property type="term" value="C:endoplasmic reticulum membrane"/>
    <property type="evidence" value="ECO:0007669"/>
    <property type="project" value="UniProtKB-SubCell"/>
</dbReference>
<keyword evidence="12" id="KW-0460">Magnesium</keyword>
<evidence type="ECO:0000256" key="13">
    <source>
        <dbReference type="ARBA" id="ARBA00022989"/>
    </source>
</evidence>
<dbReference type="RefSeq" id="XP_064850911.1">
    <property type="nucleotide sequence ID" value="XM_064994839.1"/>
</dbReference>
<evidence type="ECO:0000256" key="7">
    <source>
        <dbReference type="ARBA" id="ARBA00022676"/>
    </source>
</evidence>
<comment type="similarity">
    <text evidence="4">Belongs to the glycosyltransferase 4 family.</text>
</comment>
<comment type="function">
    <text evidence="17">UDP-N-acetylglucosamine--dolichyl-phosphate N-acetylglucosaminephosphotransferase that operates in the biosynthetic pathway of dolichol-linked oligosaccharides, the glycan precursors employed in protein asparagine (N)-glycosylation. The assembly of dolichol-linked oligosaccharides begins on the cytosolic side of the endoplasmic reticulum membrane and finishes in its lumen. The sequential addition of sugars to dolichol pyrophosphate produces dolichol-linked oligosaccharides containing fourteen sugars, including two GlcNAcs, nine mannoses and three glucoses. Once assembled, the oligosaccharide is transferred from the lipid to nascent proteins by oligosaccharyltransferases. Catalyzes the initial step of dolichol-linked oligosaccharide biosynthesis, transfering GlcNAc-1-P from cytosolic UDP-GlcNAc onto the carrier lipid dolichyl phosphate (P-dolichol), yielding GlcNAc-P-P-dolichol embedded in the cytoplasmic leaflet of the endoplasmic reticulum membrane.</text>
</comment>
<feature type="transmembrane region" description="Helical" evidence="19">
    <location>
        <begin position="290"/>
        <end position="308"/>
    </location>
</feature>
<keyword evidence="10" id="KW-0479">Metal-binding</keyword>